<evidence type="ECO:0000256" key="10">
    <source>
        <dbReference type="ARBA" id="ARBA00023242"/>
    </source>
</evidence>
<dbReference type="GO" id="GO:0005524">
    <property type="term" value="F:ATP binding"/>
    <property type="evidence" value="ECO:0007669"/>
    <property type="project" value="UniProtKB-KW"/>
</dbReference>
<feature type="binding site" evidence="15">
    <location>
        <position position="52"/>
    </location>
    <ligand>
        <name>substrate</name>
    </ligand>
</feature>
<dbReference type="PANTHER" id="PTHR38420">
    <property type="entry name" value="AP-4-A PHOSPHORYLASE II"/>
    <property type="match status" value="1"/>
</dbReference>
<organism evidence="19 20">
    <name type="scientific">Lachancea fermentati</name>
    <name type="common">Zygosaccharomyces fermentati</name>
    <dbReference type="NCBI Taxonomy" id="4955"/>
    <lineage>
        <taxon>Eukaryota</taxon>
        <taxon>Fungi</taxon>
        <taxon>Dikarya</taxon>
        <taxon>Ascomycota</taxon>
        <taxon>Saccharomycotina</taxon>
        <taxon>Saccharomycetes</taxon>
        <taxon>Saccharomycetales</taxon>
        <taxon>Saccharomycetaceae</taxon>
        <taxon>Lachancea</taxon>
    </lineage>
</organism>
<evidence type="ECO:0000256" key="9">
    <source>
        <dbReference type="ARBA" id="ARBA00022840"/>
    </source>
</evidence>
<dbReference type="Pfam" id="PF09830">
    <property type="entry name" value="ATP_transf"/>
    <property type="match status" value="1"/>
</dbReference>
<feature type="binding site" evidence="15">
    <location>
        <position position="157"/>
    </location>
    <ligand>
        <name>substrate</name>
    </ligand>
</feature>
<evidence type="ECO:0000259" key="17">
    <source>
        <dbReference type="Pfam" id="PF09830"/>
    </source>
</evidence>
<dbReference type="STRING" id="4955.A0A1G4MGF4"/>
<keyword evidence="20" id="KW-1185">Reference proteome</keyword>
<evidence type="ECO:0000256" key="15">
    <source>
        <dbReference type="PIRSR" id="PIRSR000846-2"/>
    </source>
</evidence>
<name>A0A1G4MGF4_LACFM</name>
<evidence type="ECO:0000256" key="11">
    <source>
        <dbReference type="ARBA" id="ARBA00050267"/>
    </source>
</evidence>
<feature type="compositionally biased region" description="Basic and acidic residues" evidence="16">
    <location>
        <begin position="52"/>
        <end position="61"/>
    </location>
</feature>
<dbReference type="GO" id="GO:0004780">
    <property type="term" value="F:sulfate adenylyltransferase (ADP) activity"/>
    <property type="evidence" value="ECO:0007669"/>
    <property type="project" value="UniProtKB-EC"/>
</dbReference>
<evidence type="ECO:0000256" key="4">
    <source>
        <dbReference type="ARBA" id="ARBA00011245"/>
    </source>
</evidence>
<evidence type="ECO:0000256" key="16">
    <source>
        <dbReference type="SAM" id="MobiDB-lite"/>
    </source>
</evidence>
<keyword evidence="7" id="KW-0547">Nucleotide-binding</keyword>
<comment type="subcellular location">
    <subcellularLocation>
        <location evidence="3">Cytoplasm</location>
    </subcellularLocation>
    <subcellularLocation>
        <location evidence="2">Nucleus</location>
    </subcellularLocation>
</comment>
<dbReference type="PIRSF" id="PIRSF000846">
    <property type="entry name" value="ATP_adenylyltr"/>
    <property type="match status" value="1"/>
</dbReference>
<feature type="region of interest" description="Disordered" evidence="16">
    <location>
        <begin position="52"/>
        <end position="71"/>
    </location>
</feature>
<proteinExistence type="inferred from homology"/>
<feature type="binding site" evidence="15">
    <location>
        <position position="281"/>
    </location>
    <ligand>
        <name>substrate</name>
    </ligand>
</feature>
<feature type="binding site" evidence="15">
    <location>
        <begin position="90"/>
        <end position="91"/>
    </location>
    <ligand>
        <name>substrate</name>
    </ligand>
</feature>
<dbReference type="InterPro" id="IPR045759">
    <property type="entry name" value="Ap4A_phos1/2_N"/>
</dbReference>
<dbReference type="OMA" id="DPFENPP"/>
<feature type="binding site" evidence="15">
    <location>
        <position position="277"/>
    </location>
    <ligand>
        <name>substrate</name>
    </ligand>
</feature>
<dbReference type="GO" id="GO:0009117">
    <property type="term" value="P:nucleotide metabolic process"/>
    <property type="evidence" value="ECO:0007669"/>
    <property type="project" value="InterPro"/>
</dbReference>
<dbReference type="OrthoDB" id="10267950at2759"/>
<protein>
    <submittedName>
        <fullName evidence="19">LAFE_0G00672g1_1</fullName>
    </submittedName>
</protein>
<evidence type="ECO:0000256" key="13">
    <source>
        <dbReference type="ARBA" id="ARBA00061129"/>
    </source>
</evidence>
<dbReference type="GO" id="GO:0008796">
    <property type="term" value="F:bis(5'-nucleosyl)-tetraphosphatase activity"/>
    <property type="evidence" value="ECO:0007669"/>
    <property type="project" value="UniProtKB-ARBA"/>
</dbReference>
<keyword evidence="8" id="KW-0378">Hydrolase</keyword>
<comment type="catalytic activity">
    <reaction evidence="11">
        <text>ADP + ATP + H(+) = P(1),P(4)-bis(5'-adenosyl) tetraphosphate + phosphate</text>
        <dbReference type="Rhea" id="RHEA:16577"/>
        <dbReference type="ChEBI" id="CHEBI:15378"/>
        <dbReference type="ChEBI" id="CHEBI:30616"/>
        <dbReference type="ChEBI" id="CHEBI:43474"/>
        <dbReference type="ChEBI" id="CHEBI:58141"/>
        <dbReference type="ChEBI" id="CHEBI:456216"/>
        <dbReference type="EC" id="2.7.7.53"/>
    </reaction>
</comment>
<evidence type="ECO:0000256" key="3">
    <source>
        <dbReference type="ARBA" id="ARBA00004496"/>
    </source>
</evidence>
<dbReference type="FunFam" id="3.30.428.70:FF:000001">
    <property type="entry name" value="APA1p AP4A phosphorylase"/>
    <property type="match status" value="1"/>
</dbReference>
<evidence type="ECO:0000256" key="8">
    <source>
        <dbReference type="ARBA" id="ARBA00022801"/>
    </source>
</evidence>
<keyword evidence="9" id="KW-0067">ATP-binding</keyword>
<evidence type="ECO:0000313" key="19">
    <source>
        <dbReference type="EMBL" id="SCW02997.1"/>
    </source>
</evidence>
<accession>A0A1G4MGF4</accession>
<keyword evidence="5" id="KW-0963">Cytoplasm</keyword>
<dbReference type="Pfam" id="PF19327">
    <property type="entry name" value="Ap4A_phos_N"/>
    <property type="match status" value="1"/>
</dbReference>
<reference evidence="19 20" key="1">
    <citation type="submission" date="2016-03" db="EMBL/GenBank/DDBJ databases">
        <authorList>
            <person name="Devillers H."/>
        </authorList>
    </citation>
    <scope>NUCLEOTIDE SEQUENCE [LARGE SCALE GENOMIC DNA]</scope>
    <source>
        <strain evidence="19">CBS 6772</strain>
    </source>
</reference>
<dbReference type="InterPro" id="IPR036265">
    <property type="entry name" value="HIT-like_sf"/>
</dbReference>
<evidence type="ECO:0000259" key="18">
    <source>
        <dbReference type="Pfam" id="PF19327"/>
    </source>
</evidence>
<keyword evidence="10" id="KW-0539">Nucleus</keyword>
<dbReference type="EMBL" id="LT598486">
    <property type="protein sequence ID" value="SCW02997.1"/>
    <property type="molecule type" value="Genomic_DNA"/>
</dbReference>
<dbReference type="GO" id="GO:0005737">
    <property type="term" value="C:cytoplasm"/>
    <property type="evidence" value="ECO:0007669"/>
    <property type="project" value="UniProtKB-SubCell"/>
</dbReference>
<dbReference type="Gene3D" id="3.30.428.70">
    <property type="match status" value="1"/>
</dbReference>
<dbReference type="PANTHER" id="PTHR38420:SF1">
    <property type="entry name" value="PUTATIVE (AFU_ORTHOLOGUE AFUA_5G14690)-RELATED"/>
    <property type="match status" value="1"/>
</dbReference>
<feature type="binding site" evidence="15">
    <location>
        <begin position="148"/>
        <end position="151"/>
    </location>
    <ligand>
        <name>substrate</name>
    </ligand>
</feature>
<feature type="domain" description="Ap4A phosphorylase 1/2 N-terminal" evidence="18">
    <location>
        <begin position="4"/>
        <end position="162"/>
    </location>
</feature>
<evidence type="ECO:0000256" key="5">
    <source>
        <dbReference type="ARBA" id="ARBA00022490"/>
    </source>
</evidence>
<dbReference type="InterPro" id="IPR043171">
    <property type="entry name" value="Ap4A_phos1/2-like"/>
</dbReference>
<dbReference type="InterPro" id="IPR019200">
    <property type="entry name" value="ATP_adenylylTrfase_C"/>
</dbReference>
<feature type="domain" description="ATP adenylyltransferase C-terminal" evidence="17">
    <location>
        <begin position="192"/>
        <end position="306"/>
    </location>
</feature>
<dbReference type="GO" id="GO:0009164">
    <property type="term" value="P:nucleoside catabolic process"/>
    <property type="evidence" value="ECO:0007669"/>
    <property type="project" value="UniProtKB-ARBA"/>
</dbReference>
<dbReference type="AlphaFoldDB" id="A0A1G4MGF4"/>
<evidence type="ECO:0000256" key="12">
    <source>
        <dbReference type="ARBA" id="ARBA00050541"/>
    </source>
</evidence>
<dbReference type="InterPro" id="IPR009163">
    <property type="entry name" value="Ap4A_phos1/2"/>
</dbReference>
<gene>
    <name evidence="19" type="ORF">LAFE_0G00672G</name>
</gene>
<evidence type="ECO:0000256" key="1">
    <source>
        <dbReference type="ARBA" id="ARBA00001968"/>
    </source>
</evidence>
<sequence>MGSDLSATIKEKYNDALKNGDVVFTQSSSTKHKDAETGTQYLVTYAPSLLKKPERGDDETINRNPFAEPEPELTVDGDLNDEGEYKLLLNKYPVVPEHALLVTKEFKPQTSALTPKDLFTAYSLIDKLDDEDEMIRHMAFYNCGVNSGSSQDHKHLQLLKLPEKFLCFQDKLCSGQESFIPNVHTEPLQDGKLSFAHFVAPLPEDSASVDEDLLAMTFIAVLQRALTFFQDWTNEKPKMDVSYNVMLTKQWICVVPRSASKSKQMNIGFNATGYVGMVLVKDEEVLKKIQENPHIVDELLLECGFPSTAGEATTQYHY</sequence>
<dbReference type="Proteomes" id="UP000190831">
    <property type="component" value="Chromosome G"/>
</dbReference>
<evidence type="ECO:0000256" key="2">
    <source>
        <dbReference type="ARBA" id="ARBA00004123"/>
    </source>
</evidence>
<comment type="cofactor">
    <cofactor evidence="1">
        <name>a divalent metal cation</name>
        <dbReference type="ChEBI" id="CHEBI:60240"/>
    </cofactor>
</comment>
<feature type="binding site" evidence="15">
    <location>
        <begin position="270"/>
        <end position="272"/>
    </location>
    <ligand>
        <name>substrate</name>
    </ligand>
</feature>
<evidence type="ECO:0000256" key="14">
    <source>
        <dbReference type="PIRSR" id="PIRSR000846-1"/>
    </source>
</evidence>
<comment type="subunit">
    <text evidence="4">Monomer.</text>
</comment>
<comment type="catalytic activity">
    <reaction evidence="12">
        <text>sulfate + ADP + H(+) = adenosine 5'-phosphosulfate + phosphate</text>
        <dbReference type="Rhea" id="RHEA:16529"/>
        <dbReference type="ChEBI" id="CHEBI:15378"/>
        <dbReference type="ChEBI" id="CHEBI:16189"/>
        <dbReference type="ChEBI" id="CHEBI:43474"/>
        <dbReference type="ChEBI" id="CHEBI:58243"/>
        <dbReference type="ChEBI" id="CHEBI:456216"/>
        <dbReference type="EC" id="2.7.7.5"/>
    </reaction>
</comment>
<dbReference type="GO" id="GO:0005634">
    <property type="term" value="C:nucleus"/>
    <property type="evidence" value="ECO:0007669"/>
    <property type="project" value="UniProtKB-SubCell"/>
</dbReference>
<comment type="similarity">
    <text evidence="13">Belongs to the ATP adenylyltransferase family.</text>
</comment>
<dbReference type="GO" id="GO:0003877">
    <property type="term" value="F:ATP:ADP adenylyltransferase activity"/>
    <property type="evidence" value="ECO:0007669"/>
    <property type="project" value="UniProtKB-EC"/>
</dbReference>
<evidence type="ECO:0000256" key="7">
    <source>
        <dbReference type="ARBA" id="ARBA00022741"/>
    </source>
</evidence>
<dbReference type="SUPFAM" id="SSF54197">
    <property type="entry name" value="HIT-like"/>
    <property type="match status" value="1"/>
</dbReference>
<feature type="active site" description="Nucleophile" evidence="14">
    <location>
        <position position="155"/>
    </location>
</feature>
<keyword evidence="6" id="KW-0808">Transferase</keyword>
<feature type="binding site" evidence="15">
    <location>
        <position position="142"/>
    </location>
    <ligand>
        <name>substrate</name>
    </ligand>
</feature>
<evidence type="ECO:0000256" key="6">
    <source>
        <dbReference type="ARBA" id="ARBA00022679"/>
    </source>
</evidence>
<evidence type="ECO:0000313" key="20">
    <source>
        <dbReference type="Proteomes" id="UP000190831"/>
    </source>
</evidence>